<dbReference type="RefSeq" id="WP_341471298.1">
    <property type="nucleotide sequence ID" value="NZ_CP128400.1"/>
</dbReference>
<name>A0A8T7M5V4_9CHLR</name>
<gene>
    <name evidence="1" type="ORF">HXX08_16705</name>
    <name evidence="2" type="ORF">OZ401_003023</name>
</gene>
<dbReference type="EMBL" id="JACATZ010000003">
    <property type="protein sequence ID" value="NWJ47500.1"/>
    <property type="molecule type" value="Genomic_DNA"/>
</dbReference>
<protein>
    <submittedName>
        <fullName evidence="1">Transposase</fullName>
    </submittedName>
</protein>
<reference evidence="1 3" key="1">
    <citation type="submission" date="2020-06" db="EMBL/GenBank/DDBJ databases">
        <title>Anoxygenic phototrophic Chloroflexota member uses a Type I reaction center.</title>
        <authorList>
            <person name="Tsuji J.M."/>
            <person name="Shaw N.A."/>
            <person name="Nagashima S."/>
            <person name="Venkiteswaran J."/>
            <person name="Schiff S.L."/>
            <person name="Hanada S."/>
            <person name="Tank M."/>
            <person name="Neufeld J.D."/>
        </authorList>
    </citation>
    <scope>NUCLEOTIDE SEQUENCE [LARGE SCALE GENOMIC DNA]</scope>
    <source>
        <strain evidence="1">L227-S17</strain>
    </source>
</reference>
<evidence type="ECO:0000313" key="3">
    <source>
        <dbReference type="Proteomes" id="UP000521676"/>
    </source>
</evidence>
<dbReference type="Proteomes" id="UP001431572">
    <property type="component" value="Chromosome 2"/>
</dbReference>
<organism evidence="1 3">
    <name type="scientific">Candidatus Chlorohelix allophototropha</name>
    <dbReference type="NCBI Taxonomy" id="3003348"/>
    <lineage>
        <taxon>Bacteria</taxon>
        <taxon>Bacillati</taxon>
        <taxon>Chloroflexota</taxon>
        <taxon>Chloroflexia</taxon>
        <taxon>Candidatus Chloroheliales</taxon>
        <taxon>Candidatus Chloroheliaceae</taxon>
        <taxon>Candidatus Chlorohelix</taxon>
    </lineage>
</organism>
<accession>A0A8T7M5V4</accession>
<evidence type="ECO:0000313" key="2">
    <source>
        <dbReference type="EMBL" id="WJW69414.1"/>
    </source>
</evidence>
<sequence length="89" mass="10630">MEKQTKNKALQLKKKSKWINFGYDSTNKKAYTSNLTETAWQIILPHLPPLCPIRRKPKWARRDLIDGMLYLYRVTTTLFIKLFRLHPVI</sequence>
<evidence type="ECO:0000313" key="4">
    <source>
        <dbReference type="Proteomes" id="UP001431572"/>
    </source>
</evidence>
<dbReference type="Proteomes" id="UP000521676">
    <property type="component" value="Unassembled WGS sequence"/>
</dbReference>
<keyword evidence="4" id="KW-1185">Reference proteome</keyword>
<dbReference type="AlphaFoldDB" id="A0A8T7M5V4"/>
<reference evidence="2" key="2">
    <citation type="journal article" date="2024" name="Nature">
        <title>Anoxygenic phototroph of the Chloroflexota uses a type I reaction centre.</title>
        <authorList>
            <person name="Tsuji J.M."/>
            <person name="Shaw N.A."/>
            <person name="Nagashima S."/>
            <person name="Venkiteswaran J.J."/>
            <person name="Schiff S.L."/>
            <person name="Watanabe T."/>
            <person name="Fukui M."/>
            <person name="Hanada S."/>
            <person name="Tank M."/>
            <person name="Neufeld J.D."/>
        </authorList>
    </citation>
    <scope>NUCLEOTIDE SEQUENCE</scope>
    <source>
        <strain evidence="2">L227-S17</strain>
    </source>
</reference>
<evidence type="ECO:0000313" key="1">
    <source>
        <dbReference type="EMBL" id="NWJ47500.1"/>
    </source>
</evidence>
<proteinExistence type="predicted"/>
<dbReference type="EMBL" id="CP128400">
    <property type="protein sequence ID" value="WJW69414.1"/>
    <property type="molecule type" value="Genomic_DNA"/>
</dbReference>